<evidence type="ECO:0000313" key="4">
    <source>
        <dbReference type="Proteomes" id="UP000321662"/>
    </source>
</evidence>
<dbReference type="InterPro" id="IPR023365">
    <property type="entry name" value="Sortase_dom-sf"/>
</dbReference>
<name>A0A511AYZ1_9LACT</name>
<dbReference type="AlphaFoldDB" id="A0A511AYZ1"/>
<dbReference type="SUPFAM" id="SSF63817">
    <property type="entry name" value="Sortase"/>
    <property type="match status" value="1"/>
</dbReference>
<dbReference type="Gene3D" id="2.40.260.10">
    <property type="entry name" value="Sortase"/>
    <property type="match status" value="1"/>
</dbReference>
<dbReference type="NCBIfam" id="TIGR01076">
    <property type="entry name" value="sortase_fam"/>
    <property type="match status" value="1"/>
</dbReference>
<evidence type="ECO:0000256" key="2">
    <source>
        <dbReference type="PIRSR" id="PIRSR605754-1"/>
    </source>
</evidence>
<dbReference type="GO" id="GO:0016787">
    <property type="term" value="F:hydrolase activity"/>
    <property type="evidence" value="ECO:0007669"/>
    <property type="project" value="UniProtKB-KW"/>
</dbReference>
<protein>
    <recommendedName>
        <fullName evidence="5">Class C sortase</fullName>
    </recommendedName>
</protein>
<feature type="active site" description="Acyl-thioester intermediate" evidence="2">
    <location>
        <position position="241"/>
    </location>
</feature>
<dbReference type="Proteomes" id="UP000321662">
    <property type="component" value="Unassembled WGS sequence"/>
</dbReference>
<organism evidence="3 4">
    <name type="scientific">Alkalibacterium kapii</name>
    <dbReference type="NCBI Taxonomy" id="426704"/>
    <lineage>
        <taxon>Bacteria</taxon>
        <taxon>Bacillati</taxon>
        <taxon>Bacillota</taxon>
        <taxon>Bacilli</taxon>
        <taxon>Lactobacillales</taxon>
        <taxon>Carnobacteriaceae</taxon>
        <taxon>Alkalibacterium</taxon>
    </lineage>
</organism>
<dbReference type="RefSeq" id="WP_146923363.1">
    <property type="nucleotide sequence ID" value="NZ_BJUY01000003.1"/>
</dbReference>
<dbReference type="InterPro" id="IPR042002">
    <property type="entry name" value="Sortase_C"/>
</dbReference>
<proteinExistence type="predicted"/>
<dbReference type="Pfam" id="PF04203">
    <property type="entry name" value="Sortase"/>
    <property type="match status" value="1"/>
</dbReference>
<dbReference type="InterPro" id="IPR005754">
    <property type="entry name" value="Sortase"/>
</dbReference>
<evidence type="ECO:0000256" key="1">
    <source>
        <dbReference type="ARBA" id="ARBA00022801"/>
    </source>
</evidence>
<reference evidence="3 4" key="1">
    <citation type="submission" date="2019-07" db="EMBL/GenBank/DDBJ databases">
        <title>Whole genome shotgun sequence of Alkalibacterium kapii NBRC 103247.</title>
        <authorList>
            <person name="Hosoyama A."/>
            <person name="Uohara A."/>
            <person name="Ohji S."/>
            <person name="Ichikawa N."/>
        </authorList>
    </citation>
    <scope>NUCLEOTIDE SEQUENCE [LARGE SCALE GENOMIC DNA]</scope>
    <source>
        <strain evidence="3 4">NBRC 103247</strain>
    </source>
</reference>
<keyword evidence="1" id="KW-0378">Hydrolase</keyword>
<evidence type="ECO:0008006" key="5">
    <source>
        <dbReference type="Google" id="ProtNLM"/>
    </source>
</evidence>
<sequence>MKKKVFSLLLFLIGISFLAYPYIAHYINDYAIQQEIEEFETVSAQPLPFEEKQEIWDEMERYNEILSNNPDNTVEDAFTDEVIASNAFYSDNGGPKEPANDDNLIDNSHVEIEDVSSVSSKKYKSSQSFFSVIRIPKINITLPIYLGASDTNLMKGAAQITGTSLPIGGKGTHSVIAGHRGTLKHHMFLHLNDLNRGDTFEIQTLDVTMTYRVTGSAVVLPDEVDSLSIQKDKDLVTLVTCLKYPMNYKRLLVHGERVN</sequence>
<dbReference type="NCBIfam" id="NF033745">
    <property type="entry name" value="class_C_sortase"/>
    <property type="match status" value="1"/>
</dbReference>
<dbReference type="CDD" id="cd05827">
    <property type="entry name" value="Sortase_C"/>
    <property type="match status" value="1"/>
</dbReference>
<feature type="active site" description="Proton donor/acceptor" evidence="2">
    <location>
        <position position="179"/>
    </location>
</feature>
<accession>A0A511AYZ1</accession>
<keyword evidence="4" id="KW-1185">Reference proteome</keyword>
<gene>
    <name evidence="3" type="ORF">AKA01nite_04490</name>
</gene>
<dbReference type="EMBL" id="BJUY01000003">
    <property type="protein sequence ID" value="GEK90827.1"/>
    <property type="molecule type" value="Genomic_DNA"/>
</dbReference>
<evidence type="ECO:0000313" key="3">
    <source>
        <dbReference type="EMBL" id="GEK90827.1"/>
    </source>
</evidence>
<comment type="caution">
    <text evidence="3">The sequence shown here is derived from an EMBL/GenBank/DDBJ whole genome shotgun (WGS) entry which is preliminary data.</text>
</comment>
<dbReference type="OrthoDB" id="1648028at2"/>